<comment type="caution">
    <text evidence="2">The sequence shown here is derived from an EMBL/GenBank/DDBJ whole genome shotgun (WGS) entry which is preliminary data.</text>
</comment>
<name>A0ABP2YTJ6_STASI</name>
<proteinExistence type="predicted"/>
<organism evidence="2 3">
    <name type="scientific">Staphylococcus simulans UMC-CNS-990</name>
    <dbReference type="NCBI Taxonomy" id="1405498"/>
    <lineage>
        <taxon>Bacteria</taxon>
        <taxon>Bacillati</taxon>
        <taxon>Bacillota</taxon>
        <taxon>Bacilli</taxon>
        <taxon>Bacillales</taxon>
        <taxon>Staphylococcaceae</taxon>
        <taxon>Staphylococcus</taxon>
    </lineage>
</organism>
<sequence>MENFNEYLNKIEDPKQKEILTTVFNWVDETFPELEKAIKWNQPMYTHHGTYIIGFSRAKAHFSINPEAAGMKPFIDRLDANGYTYTENLFRIKWTQDIDYDLLKDMIQFNLEDKADITSFWRHYK</sequence>
<dbReference type="InterPro" id="IPR014922">
    <property type="entry name" value="YdhG-like"/>
</dbReference>
<accession>A0ABP2YTJ6</accession>
<dbReference type="RefSeq" id="WP_023015522.1">
    <property type="nucleotide sequence ID" value="NZ_AXDY01000005.1"/>
</dbReference>
<dbReference type="EMBL" id="AXDY01000005">
    <property type="protein sequence ID" value="ERS93396.1"/>
    <property type="molecule type" value="Genomic_DNA"/>
</dbReference>
<dbReference type="Pfam" id="PF08818">
    <property type="entry name" value="DUF1801"/>
    <property type="match status" value="1"/>
</dbReference>
<feature type="domain" description="YdhG-like" evidence="1">
    <location>
        <begin position="16"/>
        <end position="110"/>
    </location>
</feature>
<dbReference type="SUPFAM" id="SSF159888">
    <property type="entry name" value="YdhG-like"/>
    <property type="match status" value="1"/>
</dbReference>
<evidence type="ECO:0000259" key="1">
    <source>
        <dbReference type="Pfam" id="PF08818"/>
    </source>
</evidence>
<protein>
    <recommendedName>
        <fullName evidence="1">YdhG-like domain-containing protein</fullName>
    </recommendedName>
</protein>
<evidence type="ECO:0000313" key="3">
    <source>
        <dbReference type="Proteomes" id="UP000017131"/>
    </source>
</evidence>
<dbReference type="Gene3D" id="3.90.1150.200">
    <property type="match status" value="1"/>
</dbReference>
<reference evidence="2 3" key="1">
    <citation type="journal article" date="2013" name="Genome Announc.">
        <title>Draft Genome Sequence of Staphylococcus simulans UMC-CNS-990, Isolated from a Case of Chronic Bovine Mastitis.</title>
        <authorList>
            <person name="Calcutt M.J."/>
            <person name="Foecking M.F."/>
            <person name="Hsieh H.Y."/>
            <person name="Perry J."/>
            <person name="Stewart G.C."/>
            <person name="Middleton J.R."/>
        </authorList>
    </citation>
    <scope>NUCLEOTIDE SEQUENCE [LARGE SCALE GENOMIC DNA]</scope>
    <source>
        <strain evidence="2 3">UMC-CNS-990</strain>
    </source>
</reference>
<keyword evidence="3" id="KW-1185">Reference proteome</keyword>
<evidence type="ECO:0000313" key="2">
    <source>
        <dbReference type="EMBL" id="ERS93396.1"/>
    </source>
</evidence>
<gene>
    <name evidence="2" type="ORF">SSIM_06750</name>
</gene>
<dbReference type="Proteomes" id="UP000017131">
    <property type="component" value="Unassembled WGS sequence"/>
</dbReference>